<keyword evidence="2" id="KW-1185">Reference proteome</keyword>
<comment type="caution">
    <text evidence="1">The sequence shown here is derived from an EMBL/GenBank/DDBJ whole genome shotgun (WGS) entry which is preliminary data.</text>
</comment>
<dbReference type="EMBL" id="BTSX01000003">
    <property type="protein sequence ID" value="GMS90228.1"/>
    <property type="molecule type" value="Genomic_DNA"/>
</dbReference>
<name>A0AAV5T4L7_9BILA</name>
<evidence type="ECO:0000313" key="2">
    <source>
        <dbReference type="Proteomes" id="UP001432027"/>
    </source>
</evidence>
<reference evidence="1" key="1">
    <citation type="submission" date="2023-10" db="EMBL/GenBank/DDBJ databases">
        <title>Genome assembly of Pristionchus species.</title>
        <authorList>
            <person name="Yoshida K."/>
            <person name="Sommer R.J."/>
        </authorList>
    </citation>
    <scope>NUCLEOTIDE SEQUENCE</scope>
    <source>
        <strain evidence="1">RS0144</strain>
    </source>
</reference>
<sequence>FSVALSSKAAPPPLSMCLLLRFDEAYQEEEYDSEEELLRMGCNDLFCRNENKNGCRGKCDEYAKKCDINVIWEEVTYKTIINQQDCINQCKFLAHNDGSTTEVCSFLCGALFTDPKWALWATYGNDVPQAFRDSYSGTGGKKPSGRMVDRAGLNSQKNKEHFIALKKKITK</sequence>
<proteinExistence type="predicted"/>
<evidence type="ECO:0000313" key="1">
    <source>
        <dbReference type="EMBL" id="GMS90228.1"/>
    </source>
</evidence>
<protein>
    <submittedName>
        <fullName evidence="1">Uncharacterized protein</fullName>
    </submittedName>
</protein>
<organism evidence="1 2">
    <name type="scientific">Pristionchus entomophagus</name>
    <dbReference type="NCBI Taxonomy" id="358040"/>
    <lineage>
        <taxon>Eukaryota</taxon>
        <taxon>Metazoa</taxon>
        <taxon>Ecdysozoa</taxon>
        <taxon>Nematoda</taxon>
        <taxon>Chromadorea</taxon>
        <taxon>Rhabditida</taxon>
        <taxon>Rhabditina</taxon>
        <taxon>Diplogasteromorpha</taxon>
        <taxon>Diplogasteroidea</taxon>
        <taxon>Neodiplogasteridae</taxon>
        <taxon>Pristionchus</taxon>
    </lineage>
</organism>
<feature type="non-terminal residue" evidence="1">
    <location>
        <position position="1"/>
    </location>
</feature>
<gene>
    <name evidence="1" type="ORF">PENTCL1PPCAC_12403</name>
</gene>
<dbReference type="AlphaFoldDB" id="A0AAV5T4L7"/>
<feature type="non-terminal residue" evidence="1">
    <location>
        <position position="171"/>
    </location>
</feature>
<dbReference type="Proteomes" id="UP001432027">
    <property type="component" value="Unassembled WGS sequence"/>
</dbReference>
<accession>A0AAV5T4L7</accession>